<dbReference type="EMBL" id="JXTC01000605">
    <property type="protein sequence ID" value="PON43897.1"/>
    <property type="molecule type" value="Genomic_DNA"/>
</dbReference>
<gene>
    <name evidence="2" type="ORF">TorRG33x02_332640</name>
</gene>
<keyword evidence="1" id="KW-0812">Transmembrane</keyword>
<proteinExistence type="predicted"/>
<sequence>MSFEVVGWFAMVGGRLAGLSFTCGVLFLSLGFSMTTRASFKIISSLSLSIFHFFNYLPTSTFVANCNFNIIKLKNSTLSLILDTIKLYTLINISQLETEMMVYDGM</sequence>
<keyword evidence="1" id="KW-1133">Transmembrane helix</keyword>
<name>A0A2P5B532_TREOI</name>
<dbReference type="Proteomes" id="UP000237000">
    <property type="component" value="Unassembled WGS sequence"/>
</dbReference>
<comment type="caution">
    <text evidence="2">The sequence shown here is derived from an EMBL/GenBank/DDBJ whole genome shotgun (WGS) entry which is preliminary data.</text>
</comment>
<evidence type="ECO:0000256" key="1">
    <source>
        <dbReference type="SAM" id="Phobius"/>
    </source>
</evidence>
<protein>
    <submittedName>
        <fullName evidence="2">Uncharacterized protein</fullName>
    </submittedName>
</protein>
<evidence type="ECO:0000313" key="3">
    <source>
        <dbReference type="Proteomes" id="UP000237000"/>
    </source>
</evidence>
<keyword evidence="1" id="KW-0472">Membrane</keyword>
<feature type="transmembrane region" description="Helical" evidence="1">
    <location>
        <begin position="6"/>
        <end position="28"/>
    </location>
</feature>
<keyword evidence="3" id="KW-1185">Reference proteome</keyword>
<accession>A0A2P5B532</accession>
<reference evidence="3" key="1">
    <citation type="submission" date="2016-06" db="EMBL/GenBank/DDBJ databases">
        <title>Parallel loss of symbiosis genes in relatives of nitrogen-fixing non-legume Parasponia.</title>
        <authorList>
            <person name="Van Velzen R."/>
            <person name="Holmer R."/>
            <person name="Bu F."/>
            <person name="Rutten L."/>
            <person name="Van Zeijl A."/>
            <person name="Liu W."/>
            <person name="Santuari L."/>
            <person name="Cao Q."/>
            <person name="Sharma T."/>
            <person name="Shen D."/>
            <person name="Roswanjaya Y."/>
            <person name="Wardhani T."/>
            <person name="Kalhor M.S."/>
            <person name="Jansen J."/>
            <person name="Van den Hoogen J."/>
            <person name="Gungor B."/>
            <person name="Hartog M."/>
            <person name="Hontelez J."/>
            <person name="Verver J."/>
            <person name="Yang W.-C."/>
            <person name="Schijlen E."/>
            <person name="Repin R."/>
            <person name="Schilthuizen M."/>
            <person name="Schranz E."/>
            <person name="Heidstra R."/>
            <person name="Miyata K."/>
            <person name="Fedorova E."/>
            <person name="Kohlen W."/>
            <person name="Bisseling T."/>
            <person name="Smit S."/>
            <person name="Geurts R."/>
        </authorList>
    </citation>
    <scope>NUCLEOTIDE SEQUENCE [LARGE SCALE GENOMIC DNA]</scope>
    <source>
        <strain evidence="3">cv. RG33-2</strain>
    </source>
</reference>
<organism evidence="2 3">
    <name type="scientific">Trema orientale</name>
    <name type="common">Charcoal tree</name>
    <name type="synonym">Celtis orientalis</name>
    <dbReference type="NCBI Taxonomy" id="63057"/>
    <lineage>
        <taxon>Eukaryota</taxon>
        <taxon>Viridiplantae</taxon>
        <taxon>Streptophyta</taxon>
        <taxon>Embryophyta</taxon>
        <taxon>Tracheophyta</taxon>
        <taxon>Spermatophyta</taxon>
        <taxon>Magnoliopsida</taxon>
        <taxon>eudicotyledons</taxon>
        <taxon>Gunneridae</taxon>
        <taxon>Pentapetalae</taxon>
        <taxon>rosids</taxon>
        <taxon>fabids</taxon>
        <taxon>Rosales</taxon>
        <taxon>Cannabaceae</taxon>
        <taxon>Trema</taxon>
    </lineage>
</organism>
<dbReference type="InParanoid" id="A0A2P5B532"/>
<dbReference type="AlphaFoldDB" id="A0A2P5B532"/>
<evidence type="ECO:0000313" key="2">
    <source>
        <dbReference type="EMBL" id="PON43897.1"/>
    </source>
</evidence>